<reference evidence="1 2" key="1">
    <citation type="submission" date="2024-04" db="EMBL/GenBank/DDBJ databases">
        <title>Draft genome sequence of Pseudophaeobacter arcticus NBRC 116598.</title>
        <authorList>
            <person name="Miyakawa T."/>
            <person name="Kusuya Y."/>
            <person name="Miura T."/>
        </authorList>
    </citation>
    <scope>NUCLEOTIDE SEQUENCE [LARGE SCALE GENOMIC DNA]</scope>
    <source>
        <strain evidence="1 2">SU-CL00105</strain>
    </source>
</reference>
<comment type="caution">
    <text evidence="1">The sequence shown here is derived from an EMBL/GenBank/DDBJ whole genome shotgun (WGS) entry which is preliminary data.</text>
</comment>
<dbReference type="InterPro" id="IPR042257">
    <property type="entry name" value="DGOK_C"/>
</dbReference>
<organism evidence="1 2">
    <name type="scientific">Pseudophaeobacter arcticus</name>
    <dbReference type="NCBI Taxonomy" id="385492"/>
    <lineage>
        <taxon>Bacteria</taxon>
        <taxon>Pseudomonadati</taxon>
        <taxon>Pseudomonadota</taxon>
        <taxon>Alphaproteobacteria</taxon>
        <taxon>Rhodobacterales</taxon>
        <taxon>Paracoccaceae</taxon>
        <taxon>Pseudophaeobacter</taxon>
    </lineage>
</organism>
<gene>
    <name evidence="1" type="ORF">NBRC116598_14380</name>
</gene>
<evidence type="ECO:0000313" key="1">
    <source>
        <dbReference type="EMBL" id="GAA6195994.1"/>
    </source>
</evidence>
<dbReference type="Proteomes" id="UP001441944">
    <property type="component" value="Unassembled WGS sequence"/>
</dbReference>
<dbReference type="Gene3D" id="3.30.420.310">
    <property type="entry name" value="2-keto-3-deoxy-galactonokinase, C-terminal domain"/>
    <property type="match status" value="1"/>
</dbReference>
<dbReference type="EMBL" id="BAABWU010000004">
    <property type="protein sequence ID" value="GAA6195994.1"/>
    <property type="molecule type" value="Genomic_DNA"/>
</dbReference>
<dbReference type="RefSeq" id="WP_353398376.1">
    <property type="nucleotide sequence ID" value="NZ_BAABWU010000004.1"/>
</dbReference>
<proteinExistence type="predicted"/>
<keyword evidence="2" id="KW-1185">Reference proteome</keyword>
<protein>
    <submittedName>
        <fullName evidence="1">2-dehydro-3-deoxygalactonokinase</fullName>
    </submittedName>
</protein>
<evidence type="ECO:0000313" key="2">
    <source>
        <dbReference type="Proteomes" id="UP001441944"/>
    </source>
</evidence>
<dbReference type="Pfam" id="PF05035">
    <property type="entry name" value="DGOK"/>
    <property type="match status" value="1"/>
</dbReference>
<accession>A0ABQ0AJG2</accession>
<name>A0ABQ0AJG2_9RHOB</name>
<dbReference type="InterPro" id="IPR007729">
    <property type="entry name" value="DGOK"/>
</dbReference>
<sequence>MGASHRQTDCTAALIGDAEISLWSLAAGQMVKQHSFARTSALPEQDLSAALGQAQVPNTDTPNSAPVLVCGLPPASAAVAVPATPGDLPLTQLALDRWQLLVLPGLQQKAPAGLMQESTAQIAGFVALNPKWDGVICLPGEVTHWVQVSAAEVVSFQSTLTTRLYSALAARLEVPAHWSESALAQGVADTMSRPERLATRLAELRASQLAPEPNTTEAAGLLWGYLLGAELAAARAYWLGQNLALVAPDHLAAPYMAAFAAQGLPATQAHPDRMAIEGLMQARRQAEKAAPAP</sequence>